<dbReference type="PANTHER" id="PTHR35569:SF1">
    <property type="entry name" value="CYANAMIDE HYDRATASE DDI2-RELATED"/>
    <property type="match status" value="1"/>
</dbReference>
<dbReference type="Proteomes" id="UP000799537">
    <property type="component" value="Unassembled WGS sequence"/>
</dbReference>
<reference evidence="3" key="1">
    <citation type="journal article" date="2020" name="Stud. Mycol.">
        <title>101 Dothideomycetes genomes: a test case for predicting lifestyles and emergence of pathogens.</title>
        <authorList>
            <person name="Haridas S."/>
            <person name="Albert R."/>
            <person name="Binder M."/>
            <person name="Bloem J."/>
            <person name="Labutti K."/>
            <person name="Salamov A."/>
            <person name="Andreopoulos B."/>
            <person name="Baker S."/>
            <person name="Barry K."/>
            <person name="Bills G."/>
            <person name="Bluhm B."/>
            <person name="Cannon C."/>
            <person name="Castanera R."/>
            <person name="Culley D."/>
            <person name="Daum C."/>
            <person name="Ezra D."/>
            <person name="Gonzalez J."/>
            <person name="Henrissat B."/>
            <person name="Kuo A."/>
            <person name="Liang C."/>
            <person name="Lipzen A."/>
            <person name="Lutzoni F."/>
            <person name="Magnuson J."/>
            <person name="Mondo S."/>
            <person name="Nolan M."/>
            <person name="Ohm R."/>
            <person name="Pangilinan J."/>
            <person name="Park H.-J."/>
            <person name="Ramirez L."/>
            <person name="Alfaro M."/>
            <person name="Sun H."/>
            <person name="Tritt A."/>
            <person name="Yoshinaga Y."/>
            <person name="Zwiers L.-H."/>
            <person name="Turgeon B."/>
            <person name="Goodwin S."/>
            <person name="Spatafora J."/>
            <person name="Crous P."/>
            <person name="Grigoriev I."/>
        </authorList>
    </citation>
    <scope>NUCLEOTIDE SEQUENCE</scope>
    <source>
        <strain evidence="3">ATCC 36951</strain>
    </source>
</reference>
<accession>A0A6A6D799</accession>
<keyword evidence="4" id="KW-1185">Reference proteome</keyword>
<dbReference type="RefSeq" id="XP_033674395.1">
    <property type="nucleotide sequence ID" value="XM_033814925.1"/>
</dbReference>
<dbReference type="Gene3D" id="1.10.3210.10">
    <property type="entry name" value="Hypothetical protein af1432"/>
    <property type="match status" value="1"/>
</dbReference>
<dbReference type="PANTHER" id="PTHR35569">
    <property type="entry name" value="CYANAMIDE HYDRATASE DDI2-RELATED"/>
    <property type="match status" value="1"/>
</dbReference>
<sequence length="228" mass="24874">MCPPPNPSSLTPQAPQPPTPIPSNVPTDPISQAAYNHAATNLHPTILAHSLRVYTHALHLSQRENSVPWHHPSHLPLLFTACIFHDIGTTPLHNTSPTTRFEIEGADAAVAFLSQHNIPQPEKHAVWTAIALHDTPQIAERIAPLSRLVRLGVAIDFKRPAALELVSAEWVEEVEAQFPRGEIEKVLGDVVVEQALEAPEKAPAACWPGGLLRSKLENPGWEGVNKAF</sequence>
<dbReference type="CDD" id="cd00077">
    <property type="entry name" value="HDc"/>
    <property type="match status" value="1"/>
</dbReference>
<evidence type="ECO:0000313" key="4">
    <source>
        <dbReference type="Proteomes" id="UP000799537"/>
    </source>
</evidence>
<dbReference type="GeneID" id="54568197"/>
<gene>
    <name evidence="3" type="ORF">M409DRAFT_61885</name>
</gene>
<name>A0A6A6D799_ZASCE</name>
<feature type="compositionally biased region" description="Pro residues" evidence="1">
    <location>
        <begin position="14"/>
        <end position="23"/>
    </location>
</feature>
<evidence type="ECO:0000256" key="1">
    <source>
        <dbReference type="SAM" id="MobiDB-lite"/>
    </source>
</evidence>
<proteinExistence type="predicted"/>
<dbReference type="AlphaFoldDB" id="A0A6A6D799"/>
<feature type="domain" description="HD" evidence="2">
    <location>
        <begin position="47"/>
        <end position="149"/>
    </location>
</feature>
<dbReference type="EMBL" id="ML993579">
    <property type="protein sequence ID" value="KAF2173506.1"/>
    <property type="molecule type" value="Genomic_DNA"/>
</dbReference>
<dbReference type="Pfam" id="PF01966">
    <property type="entry name" value="HD"/>
    <property type="match status" value="1"/>
</dbReference>
<dbReference type="OrthoDB" id="2378324at2759"/>
<organism evidence="3 4">
    <name type="scientific">Zasmidium cellare ATCC 36951</name>
    <dbReference type="NCBI Taxonomy" id="1080233"/>
    <lineage>
        <taxon>Eukaryota</taxon>
        <taxon>Fungi</taxon>
        <taxon>Dikarya</taxon>
        <taxon>Ascomycota</taxon>
        <taxon>Pezizomycotina</taxon>
        <taxon>Dothideomycetes</taxon>
        <taxon>Dothideomycetidae</taxon>
        <taxon>Mycosphaerellales</taxon>
        <taxon>Mycosphaerellaceae</taxon>
        <taxon>Zasmidium</taxon>
    </lineage>
</organism>
<feature type="region of interest" description="Disordered" evidence="1">
    <location>
        <begin position="1"/>
        <end position="28"/>
    </location>
</feature>
<dbReference type="InterPro" id="IPR003607">
    <property type="entry name" value="HD/PDEase_dom"/>
</dbReference>
<evidence type="ECO:0000313" key="3">
    <source>
        <dbReference type="EMBL" id="KAF2173506.1"/>
    </source>
</evidence>
<protein>
    <recommendedName>
        <fullName evidence="2">HD domain-containing protein</fullName>
    </recommendedName>
</protein>
<dbReference type="InterPro" id="IPR006674">
    <property type="entry name" value="HD_domain"/>
</dbReference>
<evidence type="ECO:0000259" key="2">
    <source>
        <dbReference type="Pfam" id="PF01966"/>
    </source>
</evidence>
<dbReference type="SUPFAM" id="SSF109604">
    <property type="entry name" value="HD-domain/PDEase-like"/>
    <property type="match status" value="1"/>
</dbReference>